<accession>A0A381RNP9</accession>
<sequence length="139" mass="15803">MERTSEFKNIPEQRLYANILFYLNLIGLFILLTGFTLYLTGVITPLVPLEDLPRFWSLSLDEYIEKSNMPTGWQWISKIGYGDIAPMLGIAVLASVTFVCYFVLLFQFIKRGVKTLALIVSIELLLILLSASNLIQVTH</sequence>
<name>A0A381RNP9_9ZZZZ</name>
<proteinExistence type="predicted"/>
<keyword evidence="1" id="KW-0472">Membrane</keyword>
<reference evidence="2" key="1">
    <citation type="submission" date="2018-05" db="EMBL/GenBank/DDBJ databases">
        <authorList>
            <person name="Lanie J.A."/>
            <person name="Ng W.-L."/>
            <person name="Kazmierczak K.M."/>
            <person name="Andrzejewski T.M."/>
            <person name="Davidsen T.M."/>
            <person name="Wayne K.J."/>
            <person name="Tettelin H."/>
            <person name="Glass J.I."/>
            <person name="Rusch D."/>
            <person name="Podicherti R."/>
            <person name="Tsui H.-C.T."/>
            <person name="Winkler M.E."/>
        </authorList>
    </citation>
    <scope>NUCLEOTIDE SEQUENCE</scope>
</reference>
<organism evidence="2">
    <name type="scientific">marine metagenome</name>
    <dbReference type="NCBI Taxonomy" id="408172"/>
    <lineage>
        <taxon>unclassified sequences</taxon>
        <taxon>metagenomes</taxon>
        <taxon>ecological metagenomes</taxon>
    </lineage>
</organism>
<evidence type="ECO:0000313" key="2">
    <source>
        <dbReference type="EMBL" id="SUZ92821.1"/>
    </source>
</evidence>
<protein>
    <recommendedName>
        <fullName evidence="3">DUF1634 domain-containing protein</fullName>
    </recommendedName>
</protein>
<gene>
    <name evidence="2" type="ORF">METZ01_LOCUS45675</name>
</gene>
<evidence type="ECO:0008006" key="3">
    <source>
        <dbReference type="Google" id="ProtNLM"/>
    </source>
</evidence>
<evidence type="ECO:0000256" key="1">
    <source>
        <dbReference type="SAM" id="Phobius"/>
    </source>
</evidence>
<keyword evidence="1" id="KW-1133">Transmembrane helix</keyword>
<keyword evidence="1" id="KW-0812">Transmembrane</keyword>
<feature type="transmembrane region" description="Helical" evidence="1">
    <location>
        <begin position="116"/>
        <end position="135"/>
    </location>
</feature>
<feature type="transmembrane region" description="Helical" evidence="1">
    <location>
        <begin position="84"/>
        <end position="104"/>
    </location>
</feature>
<dbReference type="EMBL" id="UINC01002092">
    <property type="protein sequence ID" value="SUZ92821.1"/>
    <property type="molecule type" value="Genomic_DNA"/>
</dbReference>
<dbReference type="AlphaFoldDB" id="A0A381RNP9"/>
<feature type="transmembrane region" description="Helical" evidence="1">
    <location>
        <begin position="21"/>
        <end position="47"/>
    </location>
</feature>